<sequence length="367" mass="40494">MPTVIGNSTPWKQISESRTSELRDRQEICYQTAVIWARVTGEKTLDDSVHAPTPNWQLESKWQVTYESYVSDLASSRTEMFHRSAVSHDKTAPLAASLHASGHYKKATAAATADPTDSPGYDNESGKTDEINTLGSTNDTGIRPVASAKDFMNSFRALRVAEAAAAAAAEPGPPRRLLFKNLPEWATISHVLHLVWGGTIERAWSETSGEVNVQFTDADDCNRYFEQYSEGISIKVGDDGTQIFIELMDNDIEHPDLASRISADASRLVCLSGLATSLVGQNDEPILGIASQPEWENKELEQILIEYGTDVSLPPSVDSIDVEILTDSMKGTLNIHVSFFNLHDAWDFYQDIKEGTYDCISKFEADP</sequence>
<protein>
    <submittedName>
        <fullName evidence="2">Uncharacterized protein</fullName>
    </submittedName>
</protein>
<organism evidence="2 3">
    <name type="scientific">Penicillium antarcticum</name>
    <dbReference type="NCBI Taxonomy" id="416450"/>
    <lineage>
        <taxon>Eukaryota</taxon>
        <taxon>Fungi</taxon>
        <taxon>Dikarya</taxon>
        <taxon>Ascomycota</taxon>
        <taxon>Pezizomycotina</taxon>
        <taxon>Eurotiomycetes</taxon>
        <taxon>Eurotiomycetidae</taxon>
        <taxon>Eurotiales</taxon>
        <taxon>Aspergillaceae</taxon>
        <taxon>Penicillium</taxon>
    </lineage>
</organism>
<dbReference type="OrthoDB" id="4338216at2759"/>
<feature type="compositionally biased region" description="Polar residues" evidence="1">
    <location>
        <begin position="131"/>
        <end position="140"/>
    </location>
</feature>
<reference evidence="3" key="1">
    <citation type="journal article" date="2017" name="Nat. Microbiol.">
        <title>Global analysis of biosynthetic gene clusters reveals vast potential of secondary metabolite production in Penicillium species.</title>
        <authorList>
            <person name="Nielsen J.C."/>
            <person name="Grijseels S."/>
            <person name="Prigent S."/>
            <person name="Ji B."/>
            <person name="Dainat J."/>
            <person name="Nielsen K.F."/>
            <person name="Frisvad J.C."/>
            <person name="Workman M."/>
            <person name="Nielsen J."/>
        </authorList>
    </citation>
    <scope>NUCLEOTIDE SEQUENCE [LARGE SCALE GENOMIC DNA]</scope>
    <source>
        <strain evidence="3">IBT 31811</strain>
    </source>
</reference>
<dbReference type="EMBL" id="MDYN01000012">
    <property type="protein sequence ID" value="OQD84694.1"/>
    <property type="molecule type" value="Genomic_DNA"/>
</dbReference>
<accession>A0A1V6Q635</accession>
<dbReference type="AlphaFoldDB" id="A0A1V6Q635"/>
<dbReference type="STRING" id="416450.A0A1V6Q635"/>
<comment type="caution">
    <text evidence="2">The sequence shown here is derived from an EMBL/GenBank/DDBJ whole genome shotgun (WGS) entry which is preliminary data.</text>
</comment>
<evidence type="ECO:0000256" key="1">
    <source>
        <dbReference type="SAM" id="MobiDB-lite"/>
    </source>
</evidence>
<proteinExistence type="predicted"/>
<dbReference type="Proteomes" id="UP000191672">
    <property type="component" value="Unassembled WGS sequence"/>
</dbReference>
<name>A0A1V6Q635_9EURO</name>
<feature type="region of interest" description="Disordered" evidence="1">
    <location>
        <begin position="108"/>
        <end position="143"/>
    </location>
</feature>
<evidence type="ECO:0000313" key="2">
    <source>
        <dbReference type="EMBL" id="OQD84694.1"/>
    </source>
</evidence>
<evidence type="ECO:0000313" key="3">
    <source>
        <dbReference type="Proteomes" id="UP000191672"/>
    </source>
</evidence>
<keyword evidence="3" id="KW-1185">Reference proteome</keyword>
<gene>
    <name evidence="2" type="ORF">PENANT_c012G05689</name>
</gene>